<dbReference type="InterPro" id="IPR001806">
    <property type="entry name" value="Small_GTPase"/>
</dbReference>
<proteinExistence type="predicted"/>
<dbReference type="FunFam" id="3.40.50.300:FF:001447">
    <property type="entry name" value="Ras-related protein Rab-1B"/>
    <property type="match status" value="1"/>
</dbReference>
<keyword evidence="1" id="KW-0547">Nucleotide-binding</keyword>
<dbReference type="SMART" id="SM00173">
    <property type="entry name" value="RAS"/>
    <property type="match status" value="1"/>
</dbReference>
<dbReference type="CDD" id="cd00154">
    <property type="entry name" value="Rab"/>
    <property type="match status" value="1"/>
</dbReference>
<dbReference type="NCBIfam" id="TIGR00231">
    <property type="entry name" value="small_GTP"/>
    <property type="match status" value="1"/>
</dbReference>
<evidence type="ECO:0000256" key="2">
    <source>
        <dbReference type="ARBA" id="ARBA00023134"/>
    </source>
</evidence>
<dbReference type="EMBL" id="CAXDID020000505">
    <property type="protein sequence ID" value="CAL6098069.1"/>
    <property type="molecule type" value="Genomic_DNA"/>
</dbReference>
<accession>A0AA86NJ76</accession>
<dbReference type="Pfam" id="PF00071">
    <property type="entry name" value="Ras"/>
    <property type="match status" value="1"/>
</dbReference>
<gene>
    <name evidence="4" type="ORF">HINF_LOCUS69433</name>
    <name evidence="3" type="ORF">HINF_LOCUS8395</name>
</gene>
<keyword evidence="5" id="KW-1185">Reference proteome</keyword>
<dbReference type="AlphaFoldDB" id="A0AA86NJ76"/>
<dbReference type="GO" id="GO:0003924">
    <property type="term" value="F:GTPase activity"/>
    <property type="evidence" value="ECO:0007669"/>
    <property type="project" value="InterPro"/>
</dbReference>
<dbReference type="PROSITE" id="PS51419">
    <property type="entry name" value="RAB"/>
    <property type="match status" value="1"/>
</dbReference>
<dbReference type="Proteomes" id="UP001642409">
    <property type="component" value="Unassembled WGS sequence"/>
</dbReference>
<dbReference type="PANTHER" id="PTHR47977">
    <property type="entry name" value="RAS-RELATED PROTEIN RAB"/>
    <property type="match status" value="1"/>
</dbReference>
<dbReference type="InterPro" id="IPR005225">
    <property type="entry name" value="Small_GTP-bd"/>
</dbReference>
<dbReference type="GO" id="GO:0005525">
    <property type="term" value="F:GTP binding"/>
    <property type="evidence" value="ECO:0007669"/>
    <property type="project" value="UniProtKB-KW"/>
</dbReference>
<name>A0AA86NJ76_9EUKA</name>
<dbReference type="PROSITE" id="PS51421">
    <property type="entry name" value="RAS"/>
    <property type="match status" value="1"/>
</dbReference>
<comment type="caution">
    <text evidence="3">The sequence shown here is derived from an EMBL/GenBank/DDBJ whole genome shotgun (WGS) entry which is preliminary data.</text>
</comment>
<protein>
    <submittedName>
        <fullName evidence="3">Rab11</fullName>
    </submittedName>
</protein>
<dbReference type="SUPFAM" id="SSF52540">
    <property type="entry name" value="P-loop containing nucleoside triphosphate hydrolases"/>
    <property type="match status" value="1"/>
</dbReference>
<evidence type="ECO:0000313" key="5">
    <source>
        <dbReference type="Proteomes" id="UP001642409"/>
    </source>
</evidence>
<sequence>MNVNYKMIMIGDAAVGKTSLIYRYISNIFMDTYASTTITSFVSKRVKDINLNIWDSAGQERFKSLVPSFFRQVKTIVIVFSAEDQKSFEKSKEWYDLIQKTVTEPAQIIMVQNMIDKVQNQTVSQNILDYTKEHNMQFCQCSAKTGEGVQELFNIILSHANSIMPELKQRQEELLHTIITEERIKCSCCE</sequence>
<organism evidence="3">
    <name type="scientific">Hexamita inflata</name>
    <dbReference type="NCBI Taxonomy" id="28002"/>
    <lineage>
        <taxon>Eukaryota</taxon>
        <taxon>Metamonada</taxon>
        <taxon>Diplomonadida</taxon>
        <taxon>Hexamitidae</taxon>
        <taxon>Hexamitinae</taxon>
        <taxon>Hexamita</taxon>
    </lineage>
</organism>
<dbReference type="EMBL" id="CATOUU010000203">
    <property type="protein sequence ID" value="CAI9920750.1"/>
    <property type="molecule type" value="Genomic_DNA"/>
</dbReference>
<keyword evidence="2" id="KW-0342">GTP-binding</keyword>
<dbReference type="PRINTS" id="PR00449">
    <property type="entry name" value="RASTRNSFRMNG"/>
</dbReference>
<evidence type="ECO:0000313" key="4">
    <source>
        <dbReference type="EMBL" id="CAL6098069.1"/>
    </source>
</evidence>
<dbReference type="InterPro" id="IPR027417">
    <property type="entry name" value="P-loop_NTPase"/>
</dbReference>
<dbReference type="SMART" id="SM00175">
    <property type="entry name" value="RAB"/>
    <property type="match status" value="1"/>
</dbReference>
<dbReference type="Gene3D" id="3.40.50.300">
    <property type="entry name" value="P-loop containing nucleotide triphosphate hydrolases"/>
    <property type="match status" value="1"/>
</dbReference>
<reference evidence="3" key="1">
    <citation type="submission" date="2023-06" db="EMBL/GenBank/DDBJ databases">
        <authorList>
            <person name="Kurt Z."/>
        </authorList>
    </citation>
    <scope>NUCLEOTIDE SEQUENCE</scope>
</reference>
<reference evidence="4 5" key="2">
    <citation type="submission" date="2024-07" db="EMBL/GenBank/DDBJ databases">
        <authorList>
            <person name="Akdeniz Z."/>
        </authorList>
    </citation>
    <scope>NUCLEOTIDE SEQUENCE [LARGE SCALE GENOMIC DNA]</scope>
</reference>
<dbReference type="SMART" id="SM00174">
    <property type="entry name" value="RHO"/>
    <property type="match status" value="1"/>
</dbReference>
<evidence type="ECO:0000256" key="1">
    <source>
        <dbReference type="ARBA" id="ARBA00022741"/>
    </source>
</evidence>
<evidence type="ECO:0000313" key="3">
    <source>
        <dbReference type="EMBL" id="CAI9920750.1"/>
    </source>
</evidence>
<dbReference type="InterPro" id="IPR050227">
    <property type="entry name" value="Rab"/>
</dbReference>